<dbReference type="GO" id="GO:0080120">
    <property type="term" value="P:CAAX-box protein maturation"/>
    <property type="evidence" value="ECO:0007669"/>
    <property type="project" value="UniProtKB-ARBA"/>
</dbReference>
<dbReference type="AlphaFoldDB" id="A0A4P6PWP1"/>
<evidence type="ECO:0000256" key="1">
    <source>
        <dbReference type="SAM" id="MobiDB-lite"/>
    </source>
</evidence>
<dbReference type="GO" id="GO:0004175">
    <property type="term" value="F:endopeptidase activity"/>
    <property type="evidence" value="ECO:0007669"/>
    <property type="project" value="UniProtKB-ARBA"/>
</dbReference>
<feature type="transmembrane region" description="Helical" evidence="2">
    <location>
        <begin position="136"/>
        <end position="156"/>
    </location>
</feature>
<evidence type="ECO:0000313" key="4">
    <source>
        <dbReference type="EMBL" id="QBI52598.1"/>
    </source>
</evidence>
<dbReference type="Pfam" id="PF02517">
    <property type="entry name" value="Rce1-like"/>
    <property type="match status" value="1"/>
</dbReference>
<dbReference type="GO" id="GO:0006508">
    <property type="term" value="P:proteolysis"/>
    <property type="evidence" value="ECO:0007669"/>
    <property type="project" value="UniProtKB-KW"/>
</dbReference>
<feature type="transmembrane region" description="Helical" evidence="2">
    <location>
        <begin position="87"/>
        <end position="116"/>
    </location>
</feature>
<keyword evidence="2" id="KW-1133">Transmembrane helix</keyword>
<dbReference type="Proteomes" id="UP000292235">
    <property type="component" value="Chromosome"/>
</dbReference>
<feature type="transmembrane region" description="Helical" evidence="2">
    <location>
        <begin position="218"/>
        <end position="235"/>
    </location>
</feature>
<feature type="region of interest" description="Disordered" evidence="1">
    <location>
        <begin position="1"/>
        <end position="74"/>
    </location>
</feature>
<keyword evidence="2" id="KW-0472">Membrane</keyword>
<gene>
    <name evidence="4" type="ORF">EKD16_03940</name>
</gene>
<proteinExistence type="predicted"/>
<evidence type="ECO:0000313" key="5">
    <source>
        <dbReference type="Proteomes" id="UP000292235"/>
    </source>
</evidence>
<keyword evidence="2" id="KW-0812">Transmembrane</keyword>
<feature type="region of interest" description="Disordered" evidence="1">
    <location>
        <begin position="400"/>
        <end position="470"/>
    </location>
</feature>
<reference evidence="4 5" key="1">
    <citation type="submission" date="2019-02" db="EMBL/GenBank/DDBJ databases">
        <authorList>
            <person name="Khodamoradi S."/>
            <person name="Hahnke R.L."/>
            <person name="Kaempfer P."/>
            <person name="Schumann P."/>
            <person name="Rohde M."/>
            <person name="Steinert M."/>
            <person name="Luzhetskyy A."/>
            <person name="Wink J."/>
            <person name="Ruckert C."/>
        </authorList>
    </citation>
    <scope>NUCLEOTIDE SEQUENCE [LARGE SCALE GENOMIC DNA]</scope>
    <source>
        <strain evidence="4 5">M2</strain>
    </source>
</reference>
<feature type="transmembrane region" description="Helical" evidence="2">
    <location>
        <begin position="267"/>
        <end position="285"/>
    </location>
</feature>
<organism evidence="4 5">
    <name type="scientific">Streptomonospora litoralis</name>
    <dbReference type="NCBI Taxonomy" id="2498135"/>
    <lineage>
        <taxon>Bacteria</taxon>
        <taxon>Bacillati</taxon>
        <taxon>Actinomycetota</taxon>
        <taxon>Actinomycetes</taxon>
        <taxon>Streptosporangiales</taxon>
        <taxon>Nocardiopsidaceae</taxon>
        <taxon>Streptomonospora</taxon>
    </lineage>
</organism>
<sequence>MRNSPPPPGSSWSSEPQGPLGPDRSADQHEQVWAWPPAASRTDTQRDGAWAWPPPAQPRRGPEPTGVARPPAGVPYHRLARTRRHRWWMPPLAVVTAVAAILVVQLLMGMAAVVVAVVNGIQGTGDDMFAEPVANLAFQLVVIATMAPIVLGIAWLIQRRPTGTVFSVAGRLRLRWLAYCAVLTLPALICSFAVLFGLTRLTAPETAFVGEFAGGENFALAVGLIVLLVPFQASAEEIALRGFLMQSVGSLGAGPGERRGAGAVSRFLRTPVLAIVISGTVFTLLHDYFGWGLLDVAVFGIAMAWLTWFTGGLEAALGLHVLHNLVAFTISAYEGTLDRVATGGGSWQGVVSTSVEVAVYCAAVVWLARRTGVRRSVAESDGEPDTAGAAAALPEWTAQAEGGRWRQEHPGRWAPDSPADQAPDQWRYPSGDPAHRPDDPGAAAPWAAPGPQRGGQPPPPGRGGAPGPYG</sequence>
<keyword evidence="4" id="KW-0378">Hydrolase</keyword>
<keyword evidence="5" id="KW-1185">Reference proteome</keyword>
<accession>A0A4P6PWP1</accession>
<feature type="domain" description="CAAX prenyl protease 2/Lysostaphin resistance protein A-like" evidence="3">
    <location>
        <begin position="222"/>
        <end position="326"/>
    </location>
</feature>
<evidence type="ECO:0000256" key="2">
    <source>
        <dbReference type="SAM" id="Phobius"/>
    </source>
</evidence>
<dbReference type="InterPro" id="IPR003675">
    <property type="entry name" value="Rce1/LyrA-like_dom"/>
</dbReference>
<evidence type="ECO:0000259" key="3">
    <source>
        <dbReference type="Pfam" id="PF02517"/>
    </source>
</evidence>
<keyword evidence="4" id="KW-0645">Protease</keyword>
<feature type="transmembrane region" description="Helical" evidence="2">
    <location>
        <begin position="176"/>
        <end position="198"/>
    </location>
</feature>
<name>A0A4P6PWP1_9ACTN</name>
<dbReference type="EMBL" id="CP036455">
    <property type="protein sequence ID" value="QBI52598.1"/>
    <property type="molecule type" value="Genomic_DNA"/>
</dbReference>
<feature type="compositionally biased region" description="Low complexity" evidence="1">
    <location>
        <begin position="440"/>
        <end position="455"/>
    </location>
</feature>
<dbReference type="KEGG" id="strr:EKD16_03940"/>
<protein>
    <submittedName>
        <fullName evidence="4">CAAX amino terminal protease self-immunity</fullName>
    </submittedName>
</protein>